<evidence type="ECO:0000256" key="5">
    <source>
        <dbReference type="ARBA" id="ARBA00023150"/>
    </source>
</evidence>
<comment type="caution">
    <text evidence="12">The sequence shown here is derived from an EMBL/GenBank/DDBJ whole genome shotgun (WGS) entry which is preliminary data.</text>
</comment>
<name>A0A2A4T921_9DELT</name>
<evidence type="ECO:0000256" key="4">
    <source>
        <dbReference type="ARBA" id="ARBA00022679"/>
    </source>
</evidence>
<evidence type="ECO:0000256" key="9">
    <source>
        <dbReference type="ARBA" id="ARBA00030781"/>
    </source>
</evidence>
<dbReference type="FunFam" id="3.90.1170.40:FF:000003">
    <property type="entry name" value="Molybdopterin converting factor subunit 2"/>
    <property type="match status" value="1"/>
</dbReference>
<evidence type="ECO:0000256" key="7">
    <source>
        <dbReference type="ARBA" id="ARBA00029745"/>
    </source>
</evidence>
<evidence type="ECO:0000256" key="2">
    <source>
        <dbReference type="ARBA" id="ARBA00011950"/>
    </source>
</evidence>
<evidence type="ECO:0000313" key="12">
    <source>
        <dbReference type="EMBL" id="PCI30018.1"/>
    </source>
</evidence>
<dbReference type="InterPro" id="IPR003448">
    <property type="entry name" value="Mopterin_biosynth_MoaE"/>
</dbReference>
<dbReference type="PANTHER" id="PTHR23404">
    <property type="entry name" value="MOLYBDOPTERIN SYNTHASE RELATED"/>
    <property type="match status" value="1"/>
</dbReference>
<dbReference type="GO" id="GO:0030366">
    <property type="term" value="F:molybdopterin synthase activity"/>
    <property type="evidence" value="ECO:0007669"/>
    <property type="project" value="UniProtKB-EC"/>
</dbReference>
<accession>A0A2A4T921</accession>
<evidence type="ECO:0000256" key="6">
    <source>
        <dbReference type="ARBA" id="ARBA00026066"/>
    </source>
</evidence>
<keyword evidence="5" id="KW-0501">Molybdenum cofactor biosynthesis</keyword>
<protein>
    <recommendedName>
        <fullName evidence="3">Molybdopterin synthase catalytic subunit</fullName>
        <ecNumber evidence="2">2.8.1.12</ecNumber>
    </recommendedName>
    <alternativeName>
        <fullName evidence="9">MPT synthase subunit 2</fullName>
    </alternativeName>
    <alternativeName>
        <fullName evidence="7">Molybdenum cofactor biosynthesis protein E</fullName>
    </alternativeName>
    <alternativeName>
        <fullName evidence="8">Molybdopterin-converting factor large subunit</fullName>
    </alternativeName>
    <alternativeName>
        <fullName evidence="10">Molybdopterin-converting factor subunit 2</fullName>
    </alternativeName>
</protein>
<evidence type="ECO:0000256" key="11">
    <source>
        <dbReference type="ARBA" id="ARBA00049878"/>
    </source>
</evidence>
<comment type="similarity">
    <text evidence="1">Belongs to the MoaE family.</text>
</comment>
<organism evidence="12 13">
    <name type="scientific">SAR324 cluster bacterium</name>
    <dbReference type="NCBI Taxonomy" id="2024889"/>
    <lineage>
        <taxon>Bacteria</taxon>
        <taxon>Deltaproteobacteria</taxon>
        <taxon>SAR324 cluster</taxon>
    </lineage>
</organism>
<keyword evidence="4" id="KW-0808">Transferase</keyword>
<proteinExistence type="inferred from homology"/>
<gene>
    <name evidence="12" type="ORF">COB67_02805</name>
</gene>
<comment type="catalytic activity">
    <reaction evidence="11">
        <text>2 [molybdopterin-synthase sulfur-carrier protein]-C-terminal-Gly-aminoethanethioate + cyclic pyranopterin phosphate + H2O = molybdopterin + 2 [molybdopterin-synthase sulfur-carrier protein]-C-terminal Gly-Gly + 2 H(+)</text>
        <dbReference type="Rhea" id="RHEA:26333"/>
        <dbReference type="Rhea" id="RHEA-COMP:12202"/>
        <dbReference type="Rhea" id="RHEA-COMP:19907"/>
        <dbReference type="ChEBI" id="CHEBI:15377"/>
        <dbReference type="ChEBI" id="CHEBI:15378"/>
        <dbReference type="ChEBI" id="CHEBI:58698"/>
        <dbReference type="ChEBI" id="CHEBI:59648"/>
        <dbReference type="ChEBI" id="CHEBI:90778"/>
        <dbReference type="ChEBI" id="CHEBI:232372"/>
        <dbReference type="EC" id="2.8.1.12"/>
    </reaction>
</comment>
<evidence type="ECO:0000256" key="8">
    <source>
        <dbReference type="ARBA" id="ARBA00030407"/>
    </source>
</evidence>
<dbReference type="AlphaFoldDB" id="A0A2A4T921"/>
<dbReference type="Gene3D" id="3.90.1170.40">
    <property type="entry name" value="Molybdopterin biosynthesis MoaE subunit"/>
    <property type="match status" value="1"/>
</dbReference>
<dbReference type="CDD" id="cd00756">
    <property type="entry name" value="MoaE"/>
    <property type="match status" value="1"/>
</dbReference>
<dbReference type="Pfam" id="PF02391">
    <property type="entry name" value="MoaE"/>
    <property type="match status" value="1"/>
</dbReference>
<sequence length="140" mass="15929">MFEITEKTIDPNELVAKVDSARAGAISTFIGVTRNFTGDFHVDYLFYEAYHEMAIKMMKRIGEQTLEKFPIEKIAISHRIGRVNIGEASVVIAVSASHRAEAIEACHYAIDTLKELVPIWKKEFMVDGDQKWIANDPKWN</sequence>
<evidence type="ECO:0000256" key="1">
    <source>
        <dbReference type="ARBA" id="ARBA00005426"/>
    </source>
</evidence>
<evidence type="ECO:0000313" key="13">
    <source>
        <dbReference type="Proteomes" id="UP000218113"/>
    </source>
</evidence>
<comment type="subunit">
    <text evidence="6">Heterotetramer of 2 MoaD subunits and 2 MoaE subunits. Also stable as homodimer. The enzyme changes between these two forms during catalysis.</text>
</comment>
<reference evidence="13" key="1">
    <citation type="submission" date="2017-08" db="EMBL/GenBank/DDBJ databases">
        <title>A dynamic microbial community with high functional redundancy inhabits the cold, oxic subseafloor aquifer.</title>
        <authorList>
            <person name="Tully B.J."/>
            <person name="Wheat C.G."/>
            <person name="Glazer B.T."/>
            <person name="Huber J.A."/>
        </authorList>
    </citation>
    <scope>NUCLEOTIDE SEQUENCE [LARGE SCALE GENOMIC DNA]</scope>
</reference>
<dbReference type="UniPathway" id="UPA00344"/>
<dbReference type="Proteomes" id="UP000218113">
    <property type="component" value="Unassembled WGS sequence"/>
</dbReference>
<dbReference type="InterPro" id="IPR036563">
    <property type="entry name" value="MoaE_sf"/>
</dbReference>
<dbReference type="GO" id="GO:0006777">
    <property type="term" value="P:Mo-molybdopterin cofactor biosynthetic process"/>
    <property type="evidence" value="ECO:0007669"/>
    <property type="project" value="UniProtKB-KW"/>
</dbReference>
<evidence type="ECO:0000256" key="3">
    <source>
        <dbReference type="ARBA" id="ARBA00013858"/>
    </source>
</evidence>
<dbReference type="SUPFAM" id="SSF54690">
    <property type="entry name" value="Molybdopterin synthase subunit MoaE"/>
    <property type="match status" value="1"/>
</dbReference>
<dbReference type="EMBL" id="NVSR01000008">
    <property type="protein sequence ID" value="PCI30018.1"/>
    <property type="molecule type" value="Genomic_DNA"/>
</dbReference>
<evidence type="ECO:0000256" key="10">
    <source>
        <dbReference type="ARBA" id="ARBA00032474"/>
    </source>
</evidence>
<dbReference type="EC" id="2.8.1.12" evidence="2"/>